<organism evidence="3 4">
    <name type="scientific">Frankia canadensis</name>
    <dbReference type="NCBI Taxonomy" id="1836972"/>
    <lineage>
        <taxon>Bacteria</taxon>
        <taxon>Bacillati</taxon>
        <taxon>Actinomycetota</taxon>
        <taxon>Actinomycetes</taxon>
        <taxon>Frankiales</taxon>
        <taxon>Frankiaceae</taxon>
        <taxon>Frankia</taxon>
    </lineage>
</organism>
<dbReference type="InterPro" id="IPR050272">
    <property type="entry name" value="Isochorismatase-like_hydrls"/>
</dbReference>
<reference evidence="3 4" key="1">
    <citation type="submission" date="2017-06" db="EMBL/GenBank/DDBJ databases">
        <authorList>
            <person name="Kim H.J."/>
            <person name="Triplett B.A."/>
        </authorList>
    </citation>
    <scope>NUCLEOTIDE SEQUENCE [LARGE SCALE GENOMIC DNA]</scope>
    <source>
        <strain evidence="3">FRACA_ARgP5</strain>
    </source>
</reference>
<dbReference type="SUPFAM" id="SSF52499">
    <property type="entry name" value="Isochorismatase-like hydrolases"/>
    <property type="match status" value="1"/>
</dbReference>
<protein>
    <submittedName>
        <fullName evidence="3">Nicotinamidase-like amidase</fullName>
    </submittedName>
</protein>
<evidence type="ECO:0000256" key="1">
    <source>
        <dbReference type="ARBA" id="ARBA00022801"/>
    </source>
</evidence>
<keyword evidence="1" id="KW-0378">Hydrolase</keyword>
<name>A0A2I2KVZ2_9ACTN</name>
<dbReference type="InterPro" id="IPR036380">
    <property type="entry name" value="Isochorismatase-like_sf"/>
</dbReference>
<keyword evidence="4" id="KW-1185">Reference proteome</keyword>
<dbReference type="Proteomes" id="UP000234331">
    <property type="component" value="Unassembled WGS sequence"/>
</dbReference>
<gene>
    <name evidence="3" type="ORF">FRACA_380009</name>
</gene>
<dbReference type="GO" id="GO:0016787">
    <property type="term" value="F:hydrolase activity"/>
    <property type="evidence" value="ECO:0007669"/>
    <property type="project" value="UniProtKB-KW"/>
</dbReference>
<dbReference type="PANTHER" id="PTHR43540">
    <property type="entry name" value="PEROXYUREIDOACRYLATE/UREIDOACRYLATE AMIDOHYDROLASE-RELATED"/>
    <property type="match status" value="1"/>
</dbReference>
<dbReference type="InterPro" id="IPR000868">
    <property type="entry name" value="Isochorismatase-like_dom"/>
</dbReference>
<evidence type="ECO:0000259" key="2">
    <source>
        <dbReference type="Pfam" id="PF00857"/>
    </source>
</evidence>
<proteinExistence type="predicted"/>
<evidence type="ECO:0000313" key="3">
    <source>
        <dbReference type="EMBL" id="SNQ49818.1"/>
    </source>
</evidence>
<dbReference type="AlphaFoldDB" id="A0A2I2KVZ2"/>
<dbReference type="Pfam" id="PF00857">
    <property type="entry name" value="Isochorismatase"/>
    <property type="match status" value="1"/>
</dbReference>
<accession>A0A2I2KVZ2</accession>
<sequence>MVVYGQRMCRSTRPAPTAWSRVGIEAQRPGNAREKRWLESVGVANIRIGASRNSWGVSAGRVDLRREPVVPRPVTVDARPQRLTLDLTRTAVIVVDMQNDFCHPDGWLASIDVDITPARRPIEPLRRVLPLLRAAGAPVIWLNWGNRPDLANVPPGVRHVYDPDGESGGLGAPARPGGSPTLQAGSWSAAIVDELAPEPGDLHVDKYRMSGFFDTPLDSVLRNLAVTTLLFAGVNSDQCVLATLTDAACLGYDVILLEDCAATTSPPFCHDAAVFNVAQCFGFVALSTSLVAALDPPAVDATALDGAHAGMALPAAATTIAGS</sequence>
<dbReference type="EMBL" id="FZMO01000312">
    <property type="protein sequence ID" value="SNQ49818.1"/>
    <property type="molecule type" value="Genomic_DNA"/>
</dbReference>
<evidence type="ECO:0000313" key="4">
    <source>
        <dbReference type="Proteomes" id="UP000234331"/>
    </source>
</evidence>
<dbReference type="Gene3D" id="3.40.50.850">
    <property type="entry name" value="Isochorismatase-like"/>
    <property type="match status" value="1"/>
</dbReference>
<dbReference type="CDD" id="cd00431">
    <property type="entry name" value="cysteine_hydrolases"/>
    <property type="match status" value="1"/>
</dbReference>
<feature type="domain" description="Isochorismatase-like" evidence="2">
    <location>
        <begin position="90"/>
        <end position="285"/>
    </location>
</feature>